<feature type="transmembrane region" description="Helical" evidence="1">
    <location>
        <begin position="17"/>
        <end position="40"/>
    </location>
</feature>
<keyword evidence="1" id="KW-1133">Transmembrane helix</keyword>
<dbReference type="EMBL" id="CP058690">
    <property type="protein sequence ID" value="QLH16001.1"/>
    <property type="molecule type" value="Genomic_DNA"/>
</dbReference>
<evidence type="ECO:0000256" key="1">
    <source>
        <dbReference type="SAM" id="Phobius"/>
    </source>
</evidence>
<dbReference type="Proteomes" id="UP000509322">
    <property type="component" value="Chromosome 2"/>
</dbReference>
<protein>
    <submittedName>
        <fullName evidence="2">Uncharacterized protein</fullName>
    </submittedName>
</protein>
<dbReference type="RefSeq" id="WP_155987201.1">
    <property type="nucleotide sequence ID" value="NZ_CP038203.1"/>
</dbReference>
<evidence type="ECO:0000313" key="2">
    <source>
        <dbReference type="EMBL" id="QLH16001.1"/>
    </source>
</evidence>
<dbReference type="AlphaFoldDB" id="A0A7H9C1R4"/>
<dbReference type="GeneID" id="51373264"/>
<sequence>MGVYPILAQRYGQQHGAAVVMLVMTVLSFFSISLVLHLVVGNPVA</sequence>
<organism evidence="2 3">
    <name type="scientific">Paracoccus pantotrophus</name>
    <name type="common">Thiosphaera pantotropha</name>
    <dbReference type="NCBI Taxonomy" id="82367"/>
    <lineage>
        <taxon>Bacteria</taxon>
        <taxon>Pseudomonadati</taxon>
        <taxon>Pseudomonadota</taxon>
        <taxon>Alphaproteobacteria</taxon>
        <taxon>Rhodobacterales</taxon>
        <taxon>Paracoccaceae</taxon>
        <taxon>Paracoccus</taxon>
    </lineage>
</organism>
<name>A0A7H9C1R4_PARPN</name>
<keyword evidence="1" id="KW-0812">Transmembrane</keyword>
<gene>
    <name evidence="2" type="ORF">HYQ43_17920</name>
</gene>
<accession>A0A7H9C1R4</accession>
<proteinExistence type="predicted"/>
<evidence type="ECO:0000313" key="3">
    <source>
        <dbReference type="Proteomes" id="UP000509322"/>
    </source>
</evidence>
<keyword evidence="1" id="KW-0472">Membrane</keyword>
<reference evidence="2 3" key="1">
    <citation type="submission" date="2020-07" db="EMBL/GenBank/DDBJ databases">
        <title>The complete genome of Paracoccus pantotrophus ACCC 10489.</title>
        <authorList>
            <person name="Si Y."/>
        </authorList>
    </citation>
    <scope>NUCLEOTIDE SEQUENCE [LARGE SCALE GENOMIC DNA]</scope>
    <source>
        <strain evidence="3">ACCC 10489</strain>
    </source>
</reference>